<keyword evidence="1" id="KW-0472">Membrane</keyword>
<protein>
    <submittedName>
        <fullName evidence="2">Putative membrane protein</fullName>
    </submittedName>
</protein>
<keyword evidence="5" id="KW-1185">Reference proteome</keyword>
<evidence type="ECO:0000256" key="1">
    <source>
        <dbReference type="SAM" id="Phobius"/>
    </source>
</evidence>
<evidence type="ECO:0000313" key="2">
    <source>
        <dbReference type="EMBL" id="NJC19519.1"/>
    </source>
</evidence>
<name>A0A7X5YEB4_9BACT</name>
<reference evidence="2 4" key="2">
    <citation type="submission" date="2020-03" db="EMBL/GenBank/DDBJ databases">
        <title>Genomic Encyclopedia of Type Strains, Phase IV (KMG-IV): sequencing the most valuable type-strain genomes for metagenomic binning, comparative biology and taxonomic classification.</title>
        <authorList>
            <person name="Goeker M."/>
        </authorList>
    </citation>
    <scope>NUCLEOTIDE SEQUENCE [LARGE SCALE GENOMIC DNA]</scope>
    <source>
        <strain evidence="2 4">DSM 105722</strain>
    </source>
</reference>
<dbReference type="Proteomes" id="UP001302374">
    <property type="component" value="Chromosome"/>
</dbReference>
<feature type="transmembrane region" description="Helical" evidence="1">
    <location>
        <begin position="50"/>
        <end position="71"/>
    </location>
</feature>
<dbReference type="AlphaFoldDB" id="A0A7X5YEB4"/>
<dbReference type="EMBL" id="CP043839">
    <property type="protein sequence ID" value="WOF13201.1"/>
    <property type="molecule type" value="Genomic_DNA"/>
</dbReference>
<evidence type="ECO:0000313" key="4">
    <source>
        <dbReference type="Proteomes" id="UP000576368"/>
    </source>
</evidence>
<keyword evidence="1" id="KW-1133">Transmembrane helix</keyword>
<dbReference type="GeneID" id="86892307"/>
<keyword evidence="1" id="KW-0812">Transmembrane</keyword>
<dbReference type="EMBL" id="JAATLI010000011">
    <property type="protein sequence ID" value="NJC19519.1"/>
    <property type="molecule type" value="Genomic_DNA"/>
</dbReference>
<proteinExistence type="predicted"/>
<accession>A0A7X5YEB4</accession>
<evidence type="ECO:0000313" key="5">
    <source>
        <dbReference type="Proteomes" id="UP001302374"/>
    </source>
</evidence>
<organism evidence="2 4">
    <name type="scientific">Butyricimonas paravirosa</name>
    <dbReference type="NCBI Taxonomy" id="1472417"/>
    <lineage>
        <taxon>Bacteria</taxon>
        <taxon>Pseudomonadati</taxon>
        <taxon>Bacteroidota</taxon>
        <taxon>Bacteroidia</taxon>
        <taxon>Bacteroidales</taxon>
        <taxon>Odoribacteraceae</taxon>
        <taxon>Butyricimonas</taxon>
    </lineage>
</organism>
<dbReference type="RefSeq" id="WP_118303072.1">
    <property type="nucleotide sequence ID" value="NZ_BMPA01000001.1"/>
</dbReference>
<feature type="transmembrane region" description="Helical" evidence="1">
    <location>
        <begin position="7"/>
        <end position="27"/>
    </location>
</feature>
<evidence type="ECO:0000313" key="3">
    <source>
        <dbReference type="EMBL" id="WOF13201.1"/>
    </source>
</evidence>
<dbReference type="Proteomes" id="UP000576368">
    <property type="component" value="Unassembled WGS sequence"/>
</dbReference>
<sequence length="91" mass="9736">MEWNRVGSVICLLGGIILVFGGVYMILTGQTSGGYTSGSMGNVQYGTMDGYGVLFVGGGMLATALVCYLSYKNQIKKKKKKKRKGGSKKKL</sequence>
<reference evidence="3 5" key="1">
    <citation type="submission" date="2019-09" db="EMBL/GenBank/DDBJ databases">
        <title>Butyricimonas paravirosa DSM 105722 (=214-4 = JCM 18677 = CCUG 65563).</title>
        <authorList>
            <person name="Le Roy T."/>
            <person name="Cani P.D."/>
        </authorList>
    </citation>
    <scope>NUCLEOTIDE SEQUENCE [LARGE SCALE GENOMIC DNA]</scope>
    <source>
        <strain evidence="3 5">DSM 105722</strain>
    </source>
</reference>
<gene>
    <name evidence="3" type="ORF">F1644_13410</name>
    <name evidence="2" type="ORF">GGR15_003153</name>
</gene>